<reference evidence="8 9" key="1">
    <citation type="submission" date="2022-03" db="EMBL/GenBank/DDBJ databases">
        <title>Genome data of Colletotrichum spp.</title>
        <authorList>
            <person name="Utami Y.D."/>
            <person name="Hiruma K."/>
        </authorList>
    </citation>
    <scope>NUCLEOTIDE SEQUENCE [LARGE SCALE GENOMIC DNA]</scope>
    <source>
        <strain evidence="8 9">MAFF 239500</strain>
    </source>
</reference>
<gene>
    <name evidence="8" type="ORF">ColSpa_10793</name>
</gene>
<dbReference type="GO" id="GO:0020037">
    <property type="term" value="F:heme binding"/>
    <property type="evidence" value="ECO:0007669"/>
    <property type="project" value="InterPro"/>
</dbReference>
<dbReference type="InterPro" id="IPR050121">
    <property type="entry name" value="Cytochrome_P450_monoxygenase"/>
</dbReference>
<comment type="cofactor">
    <cofactor evidence="1 7">
        <name>heme</name>
        <dbReference type="ChEBI" id="CHEBI:30413"/>
    </cofactor>
</comment>
<evidence type="ECO:0000256" key="2">
    <source>
        <dbReference type="ARBA" id="ARBA00010617"/>
    </source>
</evidence>
<dbReference type="PRINTS" id="PR00465">
    <property type="entry name" value="EP450IV"/>
</dbReference>
<comment type="caution">
    <text evidence="8">The sequence shown here is derived from an EMBL/GenBank/DDBJ whole genome shotgun (WGS) entry which is preliminary data.</text>
</comment>
<evidence type="ECO:0000313" key="8">
    <source>
        <dbReference type="EMBL" id="GKT50612.1"/>
    </source>
</evidence>
<comment type="similarity">
    <text evidence="2">Belongs to the cytochrome P450 family.</text>
</comment>
<feature type="binding site" description="axial binding residue" evidence="7">
    <location>
        <position position="44"/>
    </location>
    <ligand>
        <name>heme</name>
        <dbReference type="ChEBI" id="CHEBI:30413"/>
    </ligand>
    <ligandPart>
        <name>Fe</name>
        <dbReference type="ChEBI" id="CHEBI:18248"/>
    </ligandPart>
</feature>
<dbReference type="GO" id="GO:0004497">
    <property type="term" value="F:monooxygenase activity"/>
    <property type="evidence" value="ECO:0007669"/>
    <property type="project" value="UniProtKB-KW"/>
</dbReference>
<keyword evidence="5 7" id="KW-0408">Iron</keyword>
<evidence type="ECO:0000313" key="9">
    <source>
        <dbReference type="Proteomes" id="UP001055115"/>
    </source>
</evidence>
<evidence type="ECO:0000256" key="7">
    <source>
        <dbReference type="PIRSR" id="PIRSR602403-1"/>
    </source>
</evidence>
<dbReference type="EMBL" id="BQXU01000039">
    <property type="protein sequence ID" value="GKT50612.1"/>
    <property type="molecule type" value="Genomic_DNA"/>
</dbReference>
<organism evidence="8 9">
    <name type="scientific">Colletotrichum spaethianum</name>
    <dbReference type="NCBI Taxonomy" id="700344"/>
    <lineage>
        <taxon>Eukaryota</taxon>
        <taxon>Fungi</taxon>
        <taxon>Dikarya</taxon>
        <taxon>Ascomycota</taxon>
        <taxon>Pezizomycotina</taxon>
        <taxon>Sordariomycetes</taxon>
        <taxon>Hypocreomycetidae</taxon>
        <taxon>Glomerellales</taxon>
        <taxon>Glomerellaceae</taxon>
        <taxon>Colletotrichum</taxon>
        <taxon>Colletotrichum spaethianum species complex</taxon>
    </lineage>
</organism>
<evidence type="ECO:0000256" key="6">
    <source>
        <dbReference type="ARBA" id="ARBA00023033"/>
    </source>
</evidence>
<evidence type="ECO:0000256" key="1">
    <source>
        <dbReference type="ARBA" id="ARBA00001971"/>
    </source>
</evidence>
<sequence length="113" mass="12902">MTEYTDARFFERPDDFIPERWIERSELVKNPHVYVPFSTGHDVCIGKQLGLMETRFVTSAIVHKYNLRYAEGQSGESFLEGNRDTGTLTVAPLNVVFTPRKSWDGGACSVERK</sequence>
<evidence type="ECO:0000256" key="3">
    <source>
        <dbReference type="ARBA" id="ARBA00022617"/>
    </source>
</evidence>
<dbReference type="AlphaFoldDB" id="A0AA37URF1"/>
<keyword evidence="4 7" id="KW-0479">Metal-binding</keyword>
<protein>
    <submittedName>
        <fullName evidence="8">Cytochrome P450 monooxygenase FCK2</fullName>
    </submittedName>
</protein>
<dbReference type="InterPro" id="IPR002403">
    <property type="entry name" value="Cyt_P450_E_grp-IV"/>
</dbReference>
<dbReference type="GeneID" id="73331595"/>
<dbReference type="RefSeq" id="XP_049132962.1">
    <property type="nucleotide sequence ID" value="XM_049277005.1"/>
</dbReference>
<name>A0AA37URF1_9PEZI</name>
<dbReference type="SUPFAM" id="SSF48264">
    <property type="entry name" value="Cytochrome P450"/>
    <property type="match status" value="1"/>
</dbReference>
<keyword evidence="3 7" id="KW-0349">Heme</keyword>
<dbReference type="GO" id="GO:0005506">
    <property type="term" value="F:iron ion binding"/>
    <property type="evidence" value="ECO:0007669"/>
    <property type="project" value="InterPro"/>
</dbReference>
<keyword evidence="6 8" id="KW-0560">Oxidoreductase</keyword>
<dbReference type="GO" id="GO:0016705">
    <property type="term" value="F:oxidoreductase activity, acting on paired donors, with incorporation or reduction of molecular oxygen"/>
    <property type="evidence" value="ECO:0007669"/>
    <property type="project" value="InterPro"/>
</dbReference>
<dbReference type="Pfam" id="PF00067">
    <property type="entry name" value="p450"/>
    <property type="match status" value="1"/>
</dbReference>
<evidence type="ECO:0000256" key="4">
    <source>
        <dbReference type="ARBA" id="ARBA00022723"/>
    </source>
</evidence>
<dbReference type="InterPro" id="IPR001128">
    <property type="entry name" value="Cyt_P450"/>
</dbReference>
<dbReference type="Proteomes" id="UP001055115">
    <property type="component" value="Unassembled WGS sequence"/>
</dbReference>
<dbReference type="Gene3D" id="1.10.630.10">
    <property type="entry name" value="Cytochrome P450"/>
    <property type="match status" value="1"/>
</dbReference>
<dbReference type="PANTHER" id="PTHR24305">
    <property type="entry name" value="CYTOCHROME P450"/>
    <property type="match status" value="1"/>
</dbReference>
<keyword evidence="9" id="KW-1185">Reference proteome</keyword>
<keyword evidence="6 8" id="KW-0503">Monooxygenase</keyword>
<evidence type="ECO:0000256" key="5">
    <source>
        <dbReference type="ARBA" id="ARBA00023004"/>
    </source>
</evidence>
<dbReference type="PANTHER" id="PTHR24305:SF166">
    <property type="entry name" value="CYTOCHROME P450 12A4, MITOCHONDRIAL-RELATED"/>
    <property type="match status" value="1"/>
</dbReference>
<dbReference type="InterPro" id="IPR036396">
    <property type="entry name" value="Cyt_P450_sf"/>
</dbReference>
<proteinExistence type="inferred from homology"/>
<accession>A0AA37URF1</accession>